<evidence type="ECO:0000313" key="2">
    <source>
        <dbReference type="EMBL" id="OQS39942.1"/>
    </source>
</evidence>
<evidence type="ECO:0000259" key="1">
    <source>
        <dbReference type="Pfam" id="PF13643"/>
    </source>
</evidence>
<dbReference type="InterPro" id="IPR025285">
    <property type="entry name" value="DUF4145"/>
</dbReference>
<evidence type="ECO:0000313" key="3">
    <source>
        <dbReference type="Proteomes" id="UP000192721"/>
    </source>
</evidence>
<accession>A0A1W0CZC2</accession>
<feature type="domain" description="DUF4145" evidence="1">
    <location>
        <begin position="110"/>
        <end position="188"/>
    </location>
</feature>
<dbReference type="Pfam" id="PF13643">
    <property type="entry name" value="DUF4145"/>
    <property type="match status" value="1"/>
</dbReference>
<organism evidence="2 3">
    <name type="scientific">Chromobacterium haemolyticum</name>
    <dbReference type="NCBI Taxonomy" id="394935"/>
    <lineage>
        <taxon>Bacteria</taxon>
        <taxon>Pseudomonadati</taxon>
        <taxon>Pseudomonadota</taxon>
        <taxon>Betaproteobacteria</taxon>
        <taxon>Neisseriales</taxon>
        <taxon>Chromobacteriaceae</taxon>
        <taxon>Chromobacterium</taxon>
    </lineage>
</organism>
<reference evidence="2 3" key="1">
    <citation type="submission" date="2017-02" db="EMBL/GenBank/DDBJ databases">
        <title>Chromobacterium haemolyticum H5244.</title>
        <authorList>
            <person name="Gulvik C.A."/>
        </authorList>
    </citation>
    <scope>NUCLEOTIDE SEQUENCE [LARGE SCALE GENOMIC DNA]</scope>
    <source>
        <strain evidence="2 3">H5244</strain>
    </source>
</reference>
<proteinExistence type="predicted"/>
<gene>
    <name evidence="2" type="ORF">B0T45_11615</name>
</gene>
<comment type="caution">
    <text evidence="2">The sequence shown here is derived from an EMBL/GenBank/DDBJ whole genome shotgun (WGS) entry which is preliminary data.</text>
</comment>
<dbReference type="EMBL" id="MUKV01000012">
    <property type="protein sequence ID" value="OQS39942.1"/>
    <property type="molecule type" value="Genomic_DNA"/>
</dbReference>
<dbReference type="AlphaFoldDB" id="A0A1W0CZC2"/>
<name>A0A1W0CZC2_9NEIS</name>
<protein>
    <recommendedName>
        <fullName evidence="1">DUF4145 domain-containing protein</fullName>
    </recommendedName>
</protein>
<sequence length="236" mass="26660">MMSYIAPEFDKAAFNCPHCNAYAQMEWTRLYNAKSARTQFEMATCTIEHCQKSSVWMNNLSSSELLMIQMATAGGAQLCDLSYRMIYPQTAMAPMPSEDLPEDCKREYLEARDIAARSPRGAAALLRLTLQMLCKHLGFPGKNINDDIQAMVRERRLSEMVQQACDAIRVVGNNAVHPGELDVREDAEIVPILFEMVNIVTDEMISKPNKTKAMFNRLPDKVKESIKNRDASKKSN</sequence>
<dbReference type="Proteomes" id="UP000192721">
    <property type="component" value="Unassembled WGS sequence"/>
</dbReference>